<dbReference type="Pfam" id="PF16653">
    <property type="entry name" value="Sacchrp_dh_C"/>
    <property type="match status" value="1"/>
</dbReference>
<feature type="domain" description="Alanine dehydrogenase/pyridine nucleotide transhydrogenase N-terminal" evidence="8">
    <location>
        <begin position="33"/>
        <end position="164"/>
    </location>
</feature>
<organism evidence="9 10">
    <name type="scientific">Saccoglossus kowalevskii</name>
    <name type="common">Acorn worm</name>
    <dbReference type="NCBI Taxonomy" id="10224"/>
    <lineage>
        <taxon>Eukaryota</taxon>
        <taxon>Metazoa</taxon>
        <taxon>Hemichordata</taxon>
        <taxon>Enteropneusta</taxon>
        <taxon>Harrimaniidae</taxon>
        <taxon>Saccoglossus</taxon>
    </lineage>
</organism>
<dbReference type="Pfam" id="PF16696">
    <property type="entry name" value="ZFYVE21_C"/>
    <property type="match status" value="1"/>
</dbReference>
<dbReference type="InterPro" id="IPR051168">
    <property type="entry name" value="AASS"/>
</dbReference>
<comment type="similarity">
    <text evidence="6">In the C-terminal section; belongs to the saccharopine dehydrogenase family.</text>
</comment>
<evidence type="ECO:0000256" key="3">
    <source>
        <dbReference type="ARBA" id="ARBA00005624"/>
    </source>
</evidence>
<dbReference type="InterPro" id="IPR007886">
    <property type="entry name" value="AlaDH/PNT_N"/>
</dbReference>
<sequence length="847" mass="94587">MWKNCSKRIFRTSALYRSARKFSNQVERPLVIGLRREGGSQWERRAPIGPSHVQELVENQGIKVLVQPANRRAYTMQDYENAGAIVQEDLSEASLIMGVKQVPIDKLLPNKNYAFFSHTIKAQKENMPLLDAMLEKNIRLIDYEKMVDSKGKRLVAFGKFAGICGMINILHGIGLRLLGLGHHTPFMHIGSAHNYRNSGMAKQAVRDAGYEIALGLMPQSIGPLTFVFTGSGNVSQGAQEVFKELPHRFVKPADLEYVAKYGDHKTLYATVINMQDHLYRKTTGGFCESEFEEHPEIYASNFNTRYAPWTSCIVNGIYWASSHPRLLSNEDTNTLMNPHSTKTETSEGCPALPHRLLAICDISADLGGSVEFIVDSTSIESPFCFYDTTHKHEHVKTVSFSGSGILVCSIDNMPAQLPREATDFFGGLLLPYIEEMAMMDANVPTSKETFLSPVVRDVRSAIRSEAERLADKYQNTIAHDVDVQKHTGFLRRLVRENDLVISLLPYSLHPVVAEMCIEEKTNMATASYTTPALRAMEQRALDAGISVLNELGVDPGIDHMLAMKCFHEAVANGGSITSFISYCGGIPAPEHSDNPLRYKFSWSPRGVLLNTLSDAKYLINGEEVYIPRGGALLDSAKDMEFLPGFNLEGFPNRDSTIYKEAYNIPSATTILRGTLRYKGYTSVAKGLLMLGLIDVDEHSALQPSAPPITWDIAKEVEHCVVSAFVFPQFITDLRALANVINFIIISRSYLYFMFIHSWIKHDFFLMMGFCGGNKQKISFFSPIDAESLPNGPTIPKGITLKYKDQSLIRQIKFEVSESSNKKQSVAWIVAMQKAIKMMYEARGESGK</sequence>
<keyword evidence="4" id="KW-0560">Oxidoreductase</keyword>
<dbReference type="InterPro" id="IPR005097">
    <property type="entry name" value="Sacchrp_dh_NADP-bd"/>
</dbReference>
<dbReference type="Pfam" id="PF05222">
    <property type="entry name" value="AlaDh_PNT_N"/>
    <property type="match status" value="1"/>
</dbReference>
<evidence type="ECO:0000256" key="6">
    <source>
        <dbReference type="ARBA" id="ARBA00025744"/>
    </source>
</evidence>
<evidence type="ECO:0000256" key="1">
    <source>
        <dbReference type="ARBA" id="ARBA00004682"/>
    </source>
</evidence>
<dbReference type="InterPro" id="IPR007698">
    <property type="entry name" value="AlaDH/PNT_NAD(H)-bd"/>
</dbReference>
<dbReference type="InterPro" id="IPR032031">
    <property type="entry name" value="ZFYVE21_C"/>
</dbReference>
<dbReference type="Pfam" id="PF03435">
    <property type="entry name" value="Sacchrp_dh_NADP"/>
    <property type="match status" value="1"/>
</dbReference>
<dbReference type="Gene3D" id="2.30.29.160">
    <property type="entry name" value="Zinc finger FYVE domain-containing protein 21, C-terminal"/>
    <property type="match status" value="1"/>
</dbReference>
<dbReference type="PANTHER" id="PTHR11133:SF22">
    <property type="entry name" value="ALPHA-AMINOADIPIC SEMIALDEHYDE SYNTHASE, MITOCHONDRIAL"/>
    <property type="match status" value="1"/>
</dbReference>
<dbReference type="SMART" id="SM01002">
    <property type="entry name" value="AlaDh_PNT_C"/>
    <property type="match status" value="1"/>
</dbReference>
<evidence type="ECO:0000313" key="9">
    <source>
        <dbReference type="Proteomes" id="UP000694865"/>
    </source>
</evidence>
<evidence type="ECO:0000259" key="7">
    <source>
        <dbReference type="SMART" id="SM01002"/>
    </source>
</evidence>
<dbReference type="RefSeq" id="XP_006821861.1">
    <property type="nucleotide sequence ID" value="XM_006821798.1"/>
</dbReference>
<dbReference type="GeneID" id="100367386"/>
<comment type="pathway">
    <text evidence="2">Amino-acid degradation; L-lysine degradation via saccharopine pathway; glutaryl-CoA from L-lysine: step 2/6.</text>
</comment>
<accession>A0ABM0MPC0</accession>
<evidence type="ECO:0000256" key="2">
    <source>
        <dbReference type="ARBA" id="ARBA00004720"/>
    </source>
</evidence>
<evidence type="ECO:0000256" key="5">
    <source>
        <dbReference type="ARBA" id="ARBA00023268"/>
    </source>
</evidence>
<dbReference type="SMART" id="SM01003">
    <property type="entry name" value="AlaDh_PNT_N"/>
    <property type="match status" value="1"/>
</dbReference>
<comment type="pathway">
    <text evidence="1">Amino-acid degradation; L-lysine degradation via saccharopine pathway; glutaryl-CoA from L-lysine: step 1/6.</text>
</comment>
<gene>
    <name evidence="10" type="primary">LOC100367386</name>
</gene>
<dbReference type="InterPro" id="IPR032095">
    <property type="entry name" value="Sacchrp_dh-like_C"/>
</dbReference>
<dbReference type="InterPro" id="IPR038632">
    <property type="entry name" value="ZFYVE21_C_sf"/>
</dbReference>
<dbReference type="PANTHER" id="PTHR11133">
    <property type="entry name" value="SACCHAROPINE DEHYDROGENASE"/>
    <property type="match status" value="1"/>
</dbReference>
<reference evidence="10" key="1">
    <citation type="submission" date="2025-08" db="UniProtKB">
        <authorList>
            <consortium name="RefSeq"/>
        </authorList>
    </citation>
    <scope>IDENTIFICATION</scope>
    <source>
        <tissue evidence="10">Testes</tissue>
    </source>
</reference>
<keyword evidence="5" id="KW-0511">Multifunctional enzyme</keyword>
<dbReference type="Proteomes" id="UP000694865">
    <property type="component" value="Unplaced"/>
</dbReference>
<evidence type="ECO:0000259" key="8">
    <source>
        <dbReference type="SMART" id="SM01003"/>
    </source>
</evidence>
<dbReference type="CDD" id="cd12189">
    <property type="entry name" value="LKR_SDH_like"/>
    <property type="match status" value="1"/>
</dbReference>
<evidence type="ECO:0000256" key="4">
    <source>
        <dbReference type="ARBA" id="ARBA00023002"/>
    </source>
</evidence>
<name>A0ABM0MPC0_SACKO</name>
<protein>
    <submittedName>
        <fullName evidence="10">Alpha-aminoadipic semialdehyde synthase, mitochondrial-like</fullName>
    </submittedName>
</protein>
<dbReference type="Gene3D" id="3.30.360.10">
    <property type="entry name" value="Dihydrodipicolinate Reductase, domain 2"/>
    <property type="match status" value="1"/>
</dbReference>
<proteinExistence type="inferred from homology"/>
<comment type="similarity">
    <text evidence="3">In the N-terminal section; belongs to the AlaDH/PNT family.</text>
</comment>
<evidence type="ECO:0000313" key="10">
    <source>
        <dbReference type="RefSeq" id="XP_006821861.1"/>
    </source>
</evidence>
<dbReference type="SUPFAM" id="SSF55347">
    <property type="entry name" value="Glyceraldehyde-3-phosphate dehydrogenase-like, C-terminal domain"/>
    <property type="match status" value="1"/>
</dbReference>
<dbReference type="Gene3D" id="3.40.50.720">
    <property type="entry name" value="NAD(P)-binding Rossmann-like Domain"/>
    <property type="match status" value="2"/>
</dbReference>
<dbReference type="SUPFAM" id="SSF52283">
    <property type="entry name" value="Formate/glycerate dehydrogenase catalytic domain-like"/>
    <property type="match status" value="1"/>
</dbReference>
<feature type="domain" description="Alanine dehydrogenase/pyridine nucleotide transhydrogenase NAD(H)-binding" evidence="7">
    <location>
        <begin position="204"/>
        <end position="402"/>
    </location>
</feature>
<keyword evidence="9" id="KW-1185">Reference proteome</keyword>